<sequence>MDASTPYVPEEFKNQEIEQKTSKERCVLYCYNRETLLQPPIRAMKHHPLDPTSS</sequence>
<dbReference type="InParanoid" id="G2Y378"/>
<organism evidence="1 2">
    <name type="scientific">Botryotinia fuckeliana (strain T4)</name>
    <name type="common">Noble rot fungus</name>
    <name type="synonym">Botrytis cinerea</name>
    <dbReference type="NCBI Taxonomy" id="999810"/>
    <lineage>
        <taxon>Eukaryota</taxon>
        <taxon>Fungi</taxon>
        <taxon>Dikarya</taxon>
        <taxon>Ascomycota</taxon>
        <taxon>Pezizomycotina</taxon>
        <taxon>Leotiomycetes</taxon>
        <taxon>Helotiales</taxon>
        <taxon>Sclerotiniaceae</taxon>
        <taxon>Botrytis</taxon>
    </lineage>
</organism>
<accession>G2Y378</accession>
<proteinExistence type="predicted"/>
<dbReference type="EMBL" id="FQ790286">
    <property type="protein sequence ID" value="CCD47118.1"/>
    <property type="molecule type" value="Genomic_DNA"/>
</dbReference>
<dbReference type="HOGENOM" id="CLU_3050059_0_0_1"/>
<evidence type="ECO:0000313" key="1">
    <source>
        <dbReference type="EMBL" id="CCD47118.1"/>
    </source>
</evidence>
<evidence type="ECO:0000313" key="2">
    <source>
        <dbReference type="Proteomes" id="UP000008177"/>
    </source>
</evidence>
<dbReference type="AlphaFoldDB" id="G2Y378"/>
<gene>
    <name evidence="1" type="ORF">BofuT4_uP002770.1</name>
</gene>
<reference evidence="2" key="1">
    <citation type="journal article" date="2011" name="PLoS Genet.">
        <title>Genomic analysis of the necrotrophic fungal pathogens Sclerotinia sclerotiorum and Botrytis cinerea.</title>
        <authorList>
            <person name="Amselem J."/>
            <person name="Cuomo C.A."/>
            <person name="van Kan J.A."/>
            <person name="Viaud M."/>
            <person name="Benito E.P."/>
            <person name="Couloux A."/>
            <person name="Coutinho P.M."/>
            <person name="de Vries R.P."/>
            <person name="Dyer P.S."/>
            <person name="Fillinger S."/>
            <person name="Fournier E."/>
            <person name="Gout L."/>
            <person name="Hahn M."/>
            <person name="Kohn L."/>
            <person name="Lapalu N."/>
            <person name="Plummer K.M."/>
            <person name="Pradier J.M."/>
            <person name="Quevillon E."/>
            <person name="Sharon A."/>
            <person name="Simon A."/>
            <person name="ten Have A."/>
            <person name="Tudzynski B."/>
            <person name="Tudzynski P."/>
            <person name="Wincker P."/>
            <person name="Andrew M."/>
            <person name="Anthouard V."/>
            <person name="Beever R.E."/>
            <person name="Beffa R."/>
            <person name="Benoit I."/>
            <person name="Bouzid O."/>
            <person name="Brault B."/>
            <person name="Chen Z."/>
            <person name="Choquer M."/>
            <person name="Collemare J."/>
            <person name="Cotton P."/>
            <person name="Danchin E.G."/>
            <person name="Da Silva C."/>
            <person name="Gautier A."/>
            <person name="Giraud C."/>
            <person name="Giraud T."/>
            <person name="Gonzalez C."/>
            <person name="Grossetete S."/>
            <person name="Guldener U."/>
            <person name="Henrissat B."/>
            <person name="Howlett B.J."/>
            <person name="Kodira C."/>
            <person name="Kretschmer M."/>
            <person name="Lappartient A."/>
            <person name="Leroch M."/>
            <person name="Levis C."/>
            <person name="Mauceli E."/>
            <person name="Neuveglise C."/>
            <person name="Oeser B."/>
            <person name="Pearson M."/>
            <person name="Poulain J."/>
            <person name="Poussereau N."/>
            <person name="Quesneville H."/>
            <person name="Rascle C."/>
            <person name="Schumacher J."/>
            <person name="Segurens B."/>
            <person name="Sexton A."/>
            <person name="Silva E."/>
            <person name="Sirven C."/>
            <person name="Soanes D.M."/>
            <person name="Talbot N.J."/>
            <person name="Templeton M."/>
            <person name="Yandava C."/>
            <person name="Yarden O."/>
            <person name="Zeng Q."/>
            <person name="Rollins J.A."/>
            <person name="Lebrun M.H."/>
            <person name="Dickman M."/>
        </authorList>
    </citation>
    <scope>NUCLEOTIDE SEQUENCE [LARGE SCALE GENOMIC DNA]</scope>
    <source>
        <strain evidence="2">T4</strain>
    </source>
</reference>
<protein>
    <submittedName>
        <fullName evidence="1">Uncharacterized protein</fullName>
    </submittedName>
</protein>
<name>G2Y378_BOTF4</name>
<dbReference type="Proteomes" id="UP000008177">
    <property type="component" value="Unplaced contigs"/>
</dbReference>